<dbReference type="PANTHER" id="PTHR34351">
    <property type="entry name" value="SLR1927 PROTEIN-RELATED"/>
    <property type="match status" value="1"/>
</dbReference>
<proteinExistence type="predicted"/>
<evidence type="ECO:0000313" key="3">
    <source>
        <dbReference type="EMBL" id="WPR90533.1"/>
    </source>
</evidence>
<evidence type="ECO:0000313" key="4">
    <source>
        <dbReference type="Proteomes" id="UP001323798"/>
    </source>
</evidence>
<name>A0ABZ0SN23_9MICO</name>
<feature type="transmembrane region" description="Helical" evidence="1">
    <location>
        <begin position="114"/>
        <end position="132"/>
    </location>
</feature>
<evidence type="ECO:0000256" key="1">
    <source>
        <dbReference type="SAM" id="Phobius"/>
    </source>
</evidence>
<keyword evidence="1" id="KW-0472">Membrane</keyword>
<protein>
    <submittedName>
        <fullName evidence="3">DUF58 domain-containing protein</fullName>
    </submittedName>
</protein>
<feature type="domain" description="DUF58" evidence="2">
    <location>
        <begin position="275"/>
        <end position="356"/>
    </location>
</feature>
<dbReference type="RefSeq" id="WP_320943245.1">
    <property type="nucleotide sequence ID" value="NZ_BAABEU010000011.1"/>
</dbReference>
<feature type="transmembrane region" description="Helical" evidence="1">
    <location>
        <begin position="90"/>
        <end position="108"/>
    </location>
</feature>
<gene>
    <name evidence="3" type="ORF">SM116_04365</name>
</gene>
<keyword evidence="1" id="KW-0812">Transmembrane</keyword>
<keyword evidence="1" id="KW-1133">Transmembrane helix</keyword>
<dbReference type="Pfam" id="PF01882">
    <property type="entry name" value="DUF58"/>
    <property type="match status" value="1"/>
</dbReference>
<organism evidence="3 4">
    <name type="scientific">Microbacterium rhizosphaerae</name>
    <dbReference type="NCBI Taxonomy" id="1678237"/>
    <lineage>
        <taxon>Bacteria</taxon>
        <taxon>Bacillati</taxon>
        <taxon>Actinomycetota</taxon>
        <taxon>Actinomycetes</taxon>
        <taxon>Micrococcales</taxon>
        <taxon>Microbacteriaceae</taxon>
        <taxon>Microbacterium</taxon>
    </lineage>
</organism>
<dbReference type="InterPro" id="IPR002881">
    <property type="entry name" value="DUF58"/>
</dbReference>
<dbReference type="PANTHER" id="PTHR34351:SF1">
    <property type="entry name" value="SLR1927 PROTEIN"/>
    <property type="match status" value="1"/>
</dbReference>
<keyword evidence="4" id="KW-1185">Reference proteome</keyword>
<evidence type="ECO:0000259" key="2">
    <source>
        <dbReference type="Pfam" id="PF01882"/>
    </source>
</evidence>
<accession>A0ABZ0SN23</accession>
<sequence>MAPSTPTPAITRADDSRTGIGRTAVTETTSRTRVTTIPASAGASRGVRGRVGAARARLVRGAVVVAAGWGRVRDATASAAREVGASVAPAGWLVLVAATAGLVAGLVFGWVEAIVAAICAVVLLALSVPFLFGARGYDVTLDVAHEHVVAGSTVDASLRVRNTARTTALPGRVDLPIGDGLVEVAVPLLRSRHAIDRMVSIPALRRGVIPVGPAVTIRTDPVGLVRREREWDDMHELYVHPRTVTVPATSAGLVRDLEGSASRRLVDSDISFHAIREYAPGDARRQIHWKSTAKTGRLMVRQFEETLRARLAVVLSLAGSDFASDDEFELGVSVAASLAEQALRDGRDLEVVCGAEIPRVAQGRMRAIRTLSAPTPRTLLDEFSRVSALERTMPLEEVCRLVVETMPDLSLSFLVCGSNVPVERLRRAALAFPVDTAVVAVVCDERAHPRRQPMGALTVLTVGVLEDLSGLLARGVQT</sequence>
<dbReference type="EMBL" id="CP139368">
    <property type="protein sequence ID" value="WPR90533.1"/>
    <property type="molecule type" value="Genomic_DNA"/>
</dbReference>
<dbReference type="Proteomes" id="UP001323798">
    <property type="component" value="Chromosome"/>
</dbReference>
<reference evidence="3 4" key="1">
    <citation type="submission" date="2023-11" db="EMBL/GenBank/DDBJ databases">
        <title>Genome sequence of Microbacterium rhizosphaerae KACC 19337.</title>
        <authorList>
            <person name="Choi H."/>
            <person name="Kim S."/>
            <person name="Kim Y."/>
            <person name="Kwon S.-W."/>
            <person name="Heo J."/>
        </authorList>
    </citation>
    <scope>NUCLEOTIDE SEQUENCE [LARGE SCALE GENOMIC DNA]</scope>
    <source>
        <strain evidence="3 4">KACC 19337</strain>
    </source>
</reference>